<dbReference type="EMBL" id="FNAG01000006">
    <property type="protein sequence ID" value="SDD75514.1"/>
    <property type="molecule type" value="Genomic_DNA"/>
</dbReference>
<evidence type="ECO:0000256" key="7">
    <source>
        <dbReference type="ARBA" id="ARBA00023136"/>
    </source>
</evidence>
<gene>
    <name evidence="10" type="ORF">SAMN04488509_106147</name>
</gene>
<evidence type="ECO:0000313" key="10">
    <source>
        <dbReference type="EMBL" id="SDD75514.1"/>
    </source>
</evidence>
<feature type="transmembrane region" description="Helical" evidence="8">
    <location>
        <begin position="143"/>
        <end position="162"/>
    </location>
</feature>
<dbReference type="STRING" id="265719.SAMN04488509_106147"/>
<keyword evidence="5 8" id="KW-0812">Transmembrane</keyword>
<feature type="transmembrane region" description="Helical" evidence="8">
    <location>
        <begin position="404"/>
        <end position="420"/>
    </location>
</feature>
<dbReference type="GO" id="GO:0009103">
    <property type="term" value="P:lipopolysaccharide biosynthetic process"/>
    <property type="evidence" value="ECO:0007669"/>
    <property type="project" value="TreeGrafter"/>
</dbReference>
<dbReference type="GO" id="GO:0005886">
    <property type="term" value="C:plasma membrane"/>
    <property type="evidence" value="ECO:0007669"/>
    <property type="project" value="UniProtKB-SubCell"/>
</dbReference>
<feature type="transmembrane region" description="Helical" evidence="8">
    <location>
        <begin position="91"/>
        <end position="108"/>
    </location>
</feature>
<keyword evidence="2" id="KW-1003">Cell membrane</keyword>
<dbReference type="PANTHER" id="PTHR33908">
    <property type="entry name" value="MANNOSYLTRANSFERASE YKCB-RELATED"/>
    <property type="match status" value="1"/>
</dbReference>
<dbReference type="Pfam" id="PF13231">
    <property type="entry name" value="PMT_2"/>
    <property type="match status" value="1"/>
</dbReference>
<evidence type="ECO:0000256" key="5">
    <source>
        <dbReference type="ARBA" id="ARBA00022692"/>
    </source>
</evidence>
<dbReference type="PANTHER" id="PTHR33908:SF3">
    <property type="entry name" value="UNDECAPRENYL PHOSPHATE-ALPHA-4-AMINO-4-DEOXY-L-ARABINOSE ARABINOSYL TRANSFERASE"/>
    <property type="match status" value="1"/>
</dbReference>
<comment type="subcellular location">
    <subcellularLocation>
        <location evidence="1">Cell membrane</location>
        <topology evidence="1">Multi-pass membrane protein</topology>
    </subcellularLocation>
</comment>
<dbReference type="GO" id="GO:0010041">
    <property type="term" value="P:response to iron(III) ion"/>
    <property type="evidence" value="ECO:0007669"/>
    <property type="project" value="TreeGrafter"/>
</dbReference>
<dbReference type="InterPro" id="IPR038731">
    <property type="entry name" value="RgtA/B/C-like"/>
</dbReference>
<feature type="transmembrane region" description="Helical" evidence="8">
    <location>
        <begin position="363"/>
        <end position="384"/>
    </location>
</feature>
<evidence type="ECO:0000256" key="6">
    <source>
        <dbReference type="ARBA" id="ARBA00022989"/>
    </source>
</evidence>
<evidence type="ECO:0000256" key="2">
    <source>
        <dbReference type="ARBA" id="ARBA00022475"/>
    </source>
</evidence>
<dbReference type="OrthoDB" id="9775035at2"/>
<feature type="transmembrane region" description="Helical" evidence="8">
    <location>
        <begin position="425"/>
        <end position="443"/>
    </location>
</feature>
<keyword evidence="11" id="KW-1185">Reference proteome</keyword>
<feature type="transmembrane region" description="Helical" evidence="8">
    <location>
        <begin position="309"/>
        <end position="327"/>
    </location>
</feature>
<reference evidence="10 11" key="1">
    <citation type="submission" date="2016-10" db="EMBL/GenBank/DDBJ databases">
        <authorList>
            <person name="de Groot N.N."/>
        </authorList>
    </citation>
    <scope>NUCLEOTIDE SEQUENCE [LARGE SCALE GENOMIC DNA]</scope>
    <source>
        <strain evidence="10 11">DSM 16957</strain>
    </source>
</reference>
<feature type="transmembrane region" description="Helical" evidence="8">
    <location>
        <begin position="333"/>
        <end position="351"/>
    </location>
</feature>
<sequence>MVSVLPVVPRLRAPLDLWLLAALALWLLGVGYGLREPWPADEPRFALMGRDMVETARWWVPHRGPELYAEKPPVFLWLQAAAYALTGQTRLAFLLPSLLAAFGTLALTWDLLRRVYNRRVAFWGALGLLFCVQFTLQGRTAQIDMVLVLFTTLGLYGLLRHLLLGPAWGWYVLAGVATGLGVITKGTGFLPWLLMIPYAVARVRGMRGLARFEGGWRWALGPLAMLLPILAWALPLLYFAAQPGNAELAAYRDDLLFKQTVTRYANAWMHLKPWWYYLVEVVPVLWLPLALLLPWALPAWWRRMRRGDARPLLLLGWVALVLLFFSLSPGKRGVYLLPAVPALAMALAPLLPGLLRRAGAQRALWALGLAIAGLLAVAAAWALVGEPRFAQRVLEQNGVAPWDWLLAVGALGVLACVALWRRGAIAFAVVMTLVWSGYGLFGYPDMNGARSGRALMERAHALLPGDAALGLVGAPEQFLLQGVGEVRAFGFKTPVEHQRQLADAWLRESDRHWMLIQRSDKDDCIDPARAIEVGVSNRRHWFLVNAAGLRADCVPPAPDETSPLHLDPDD</sequence>
<organism evidence="10 11">
    <name type="scientific">Aquimonas voraii</name>
    <dbReference type="NCBI Taxonomy" id="265719"/>
    <lineage>
        <taxon>Bacteria</taxon>
        <taxon>Pseudomonadati</taxon>
        <taxon>Pseudomonadota</taxon>
        <taxon>Gammaproteobacteria</taxon>
        <taxon>Lysobacterales</taxon>
        <taxon>Lysobacteraceae</taxon>
        <taxon>Aquimonas</taxon>
    </lineage>
</organism>
<feature type="transmembrane region" description="Helical" evidence="8">
    <location>
        <begin position="274"/>
        <end position="297"/>
    </location>
</feature>
<evidence type="ECO:0000256" key="1">
    <source>
        <dbReference type="ARBA" id="ARBA00004651"/>
    </source>
</evidence>
<name>A0A1G6XBE6_9GAMM</name>
<evidence type="ECO:0000256" key="3">
    <source>
        <dbReference type="ARBA" id="ARBA00022676"/>
    </source>
</evidence>
<protein>
    <submittedName>
        <fullName evidence="10">4-amino-4-deoxy-L-arabinose transferase</fullName>
    </submittedName>
</protein>
<keyword evidence="3" id="KW-0328">Glycosyltransferase</keyword>
<feature type="transmembrane region" description="Helical" evidence="8">
    <location>
        <begin position="215"/>
        <end position="241"/>
    </location>
</feature>
<keyword evidence="4 10" id="KW-0808">Transferase</keyword>
<feature type="transmembrane region" description="Helical" evidence="8">
    <location>
        <begin position="120"/>
        <end position="136"/>
    </location>
</feature>
<feature type="transmembrane region" description="Helical" evidence="8">
    <location>
        <begin position="168"/>
        <end position="194"/>
    </location>
</feature>
<dbReference type="RefSeq" id="WP_091242858.1">
    <property type="nucleotide sequence ID" value="NZ_FNAG01000006.1"/>
</dbReference>
<dbReference type="Proteomes" id="UP000199603">
    <property type="component" value="Unassembled WGS sequence"/>
</dbReference>
<dbReference type="InterPro" id="IPR050297">
    <property type="entry name" value="LipidA_mod_glycosyltrf_83"/>
</dbReference>
<evidence type="ECO:0000313" key="11">
    <source>
        <dbReference type="Proteomes" id="UP000199603"/>
    </source>
</evidence>
<keyword evidence="7 8" id="KW-0472">Membrane</keyword>
<dbReference type="GO" id="GO:0016763">
    <property type="term" value="F:pentosyltransferase activity"/>
    <property type="evidence" value="ECO:0007669"/>
    <property type="project" value="TreeGrafter"/>
</dbReference>
<dbReference type="AlphaFoldDB" id="A0A1G6XBE6"/>
<accession>A0A1G6XBE6</accession>
<evidence type="ECO:0000259" key="9">
    <source>
        <dbReference type="Pfam" id="PF13231"/>
    </source>
</evidence>
<feature type="domain" description="Glycosyltransferase RgtA/B/C/D-like" evidence="9">
    <location>
        <begin position="71"/>
        <end position="232"/>
    </location>
</feature>
<feature type="transmembrane region" description="Helical" evidence="8">
    <location>
        <begin position="15"/>
        <end position="34"/>
    </location>
</feature>
<evidence type="ECO:0000256" key="8">
    <source>
        <dbReference type="SAM" id="Phobius"/>
    </source>
</evidence>
<evidence type="ECO:0000256" key="4">
    <source>
        <dbReference type="ARBA" id="ARBA00022679"/>
    </source>
</evidence>
<keyword evidence="6 8" id="KW-1133">Transmembrane helix</keyword>
<proteinExistence type="predicted"/>